<dbReference type="InterPro" id="IPR029000">
    <property type="entry name" value="Cyclophilin-like_dom_sf"/>
</dbReference>
<dbReference type="EMBL" id="JBBPBN010000004">
    <property type="protein sequence ID" value="KAK9040447.1"/>
    <property type="molecule type" value="Genomic_DNA"/>
</dbReference>
<proteinExistence type="predicted"/>
<evidence type="ECO:0000313" key="2">
    <source>
        <dbReference type="EMBL" id="KAK9040447.1"/>
    </source>
</evidence>
<protein>
    <recommendedName>
        <fullName evidence="4">Peptidylprolyl isomerase</fullName>
    </recommendedName>
</protein>
<keyword evidence="1" id="KW-0812">Transmembrane</keyword>
<gene>
    <name evidence="2" type="ORF">V6N11_015606</name>
</gene>
<keyword evidence="3" id="KW-1185">Reference proteome</keyword>
<comment type="caution">
    <text evidence="2">The sequence shown here is derived from an EMBL/GenBank/DDBJ whole genome shotgun (WGS) entry which is preliminary data.</text>
</comment>
<name>A0ABR2TTB6_9ROSI</name>
<keyword evidence="1" id="KW-1133">Transmembrane helix</keyword>
<dbReference type="SUPFAM" id="SSF50891">
    <property type="entry name" value="Cyclophilin-like"/>
    <property type="match status" value="1"/>
</dbReference>
<dbReference type="PANTHER" id="PTHR46873">
    <property type="entry name" value="EXPRESSED PROTEIN"/>
    <property type="match status" value="1"/>
</dbReference>
<keyword evidence="1" id="KW-0472">Membrane</keyword>
<dbReference type="PANTHER" id="PTHR46873:SF2">
    <property type="entry name" value="PPIASE CYCLOPHILIN-TYPE DOMAIN-CONTAINING PROTEIN"/>
    <property type="match status" value="1"/>
</dbReference>
<evidence type="ECO:0000313" key="3">
    <source>
        <dbReference type="Proteomes" id="UP001396334"/>
    </source>
</evidence>
<evidence type="ECO:0008006" key="4">
    <source>
        <dbReference type="Google" id="ProtNLM"/>
    </source>
</evidence>
<organism evidence="2 3">
    <name type="scientific">Hibiscus sabdariffa</name>
    <name type="common">roselle</name>
    <dbReference type="NCBI Taxonomy" id="183260"/>
    <lineage>
        <taxon>Eukaryota</taxon>
        <taxon>Viridiplantae</taxon>
        <taxon>Streptophyta</taxon>
        <taxon>Embryophyta</taxon>
        <taxon>Tracheophyta</taxon>
        <taxon>Spermatophyta</taxon>
        <taxon>Magnoliopsida</taxon>
        <taxon>eudicotyledons</taxon>
        <taxon>Gunneridae</taxon>
        <taxon>Pentapetalae</taxon>
        <taxon>rosids</taxon>
        <taxon>malvids</taxon>
        <taxon>Malvales</taxon>
        <taxon>Malvaceae</taxon>
        <taxon>Malvoideae</taxon>
        <taxon>Hibiscus</taxon>
    </lineage>
</organism>
<feature type="transmembrane region" description="Helical" evidence="1">
    <location>
        <begin position="12"/>
        <end position="34"/>
    </location>
</feature>
<reference evidence="2 3" key="1">
    <citation type="journal article" date="2024" name="G3 (Bethesda)">
        <title>Genome assembly of Hibiscus sabdariffa L. provides insights into metabolisms of medicinal natural products.</title>
        <authorList>
            <person name="Kim T."/>
        </authorList>
    </citation>
    <scope>NUCLEOTIDE SEQUENCE [LARGE SCALE GENOMIC DNA]</scope>
    <source>
        <strain evidence="2">TK-2024</strain>
        <tissue evidence="2">Old leaves</tissue>
    </source>
</reference>
<dbReference type="Proteomes" id="UP001396334">
    <property type="component" value="Unassembled WGS sequence"/>
</dbReference>
<sequence>MISSFCLIVLHILLPIFLSCCHYIIVLVAIFMVLKAEASLGILNEITLNMHHSTPPYALIQGTVEAQGTVFKDIPPEACPTIRRGSIAWVGSGPEFFISLANHNEWRKAYTVFGYVP</sequence>
<accession>A0ABR2TTB6</accession>
<evidence type="ECO:0000256" key="1">
    <source>
        <dbReference type="SAM" id="Phobius"/>
    </source>
</evidence>